<evidence type="ECO:0000313" key="3">
    <source>
        <dbReference type="Proteomes" id="UP001595693"/>
    </source>
</evidence>
<gene>
    <name evidence="2" type="ORF">ACFOW3_17240</name>
</gene>
<evidence type="ECO:0000313" key="2">
    <source>
        <dbReference type="EMBL" id="MFC3936362.1"/>
    </source>
</evidence>
<accession>A0ABV8DDJ6</accession>
<dbReference type="InterPro" id="IPR048708">
    <property type="entry name" value="VapB45-like_HTH"/>
</dbReference>
<feature type="domain" description="Putative antitoxin VapB45-like DNA-binding HTH" evidence="1">
    <location>
        <begin position="7"/>
        <end position="91"/>
    </location>
</feature>
<evidence type="ECO:0000259" key="1">
    <source>
        <dbReference type="Pfam" id="PF21321"/>
    </source>
</evidence>
<dbReference type="Pfam" id="PF21321">
    <property type="entry name" value="HTH_66"/>
    <property type="match status" value="1"/>
</dbReference>
<organism evidence="2 3">
    <name type="scientific">Acidovorax facilis</name>
    <dbReference type="NCBI Taxonomy" id="12917"/>
    <lineage>
        <taxon>Bacteria</taxon>
        <taxon>Pseudomonadati</taxon>
        <taxon>Pseudomonadota</taxon>
        <taxon>Betaproteobacteria</taxon>
        <taxon>Burkholderiales</taxon>
        <taxon>Comamonadaceae</taxon>
        <taxon>Acidovorax</taxon>
    </lineage>
</organism>
<reference evidence="3" key="1">
    <citation type="journal article" date="2019" name="Int. J. Syst. Evol. Microbiol.">
        <title>The Global Catalogue of Microorganisms (GCM) 10K type strain sequencing project: providing services to taxonomists for standard genome sequencing and annotation.</title>
        <authorList>
            <consortium name="The Broad Institute Genomics Platform"/>
            <consortium name="The Broad Institute Genome Sequencing Center for Infectious Disease"/>
            <person name="Wu L."/>
            <person name="Ma J."/>
        </authorList>
    </citation>
    <scope>NUCLEOTIDE SEQUENCE [LARGE SCALE GENOMIC DNA]</scope>
    <source>
        <strain evidence="3">CCUG 2113</strain>
    </source>
</reference>
<dbReference type="RefSeq" id="WP_156358730.1">
    <property type="nucleotide sequence ID" value="NZ_JAMXAX010000032.1"/>
</dbReference>
<protein>
    <submittedName>
        <fullName evidence="2">Helix-turn-helix domain-containing protein</fullName>
    </submittedName>
</protein>
<sequence length="240" mass="26894">MYSGTGIYSIPEASRLIGVPTRDIRRWLFGYHYLRKPGDAASRVESAPLWEHELAHESFDEDVIGFRDLVELRFIREFTRAGVALSVIRRCLTTASDLFGVTHPMSLPRFKTDGRTIYAEAVSEEKNENSLVDLKSRQSVFKDIIKPSLYDGLVYDADKRHANRWYPSGARAPIVIDPARNFGAPIIDATGTPTSTLYASYTAEGGDQKALTITSRVYGVPPKAVEAAIRFEQDLKRTVH</sequence>
<keyword evidence="3" id="KW-1185">Reference proteome</keyword>
<proteinExistence type="predicted"/>
<name>A0ABV8DDJ6_9BURK</name>
<comment type="caution">
    <text evidence="2">The sequence shown here is derived from an EMBL/GenBank/DDBJ whole genome shotgun (WGS) entry which is preliminary data.</text>
</comment>
<dbReference type="EMBL" id="JBHSAJ010000052">
    <property type="protein sequence ID" value="MFC3936362.1"/>
    <property type="molecule type" value="Genomic_DNA"/>
</dbReference>
<dbReference type="Proteomes" id="UP001595693">
    <property type="component" value="Unassembled WGS sequence"/>
</dbReference>